<gene>
    <name evidence="2" type="ORF">g.55269</name>
</gene>
<reference evidence="2" key="1">
    <citation type="submission" date="2015-07" db="EMBL/GenBank/DDBJ databases">
        <title>Transcriptome Assembly of Anthurium amnicola.</title>
        <authorList>
            <person name="Suzuki J."/>
        </authorList>
    </citation>
    <scope>NUCLEOTIDE SEQUENCE</scope>
</reference>
<evidence type="ECO:0000313" key="2">
    <source>
        <dbReference type="EMBL" id="JAT50456.1"/>
    </source>
</evidence>
<sequence length="357" mass="37519">SSSSSTSSSGEGDEDGSEGGAAAARYRIEAHPITMRSASDTHSSSSSPSSNDDDGSVAGQQGGQNPCDGIELKRKQNSPEKTAADLDGSSLAAARTTGKKSRARTLSDESTQEPEGVSSPPQGHREGFSVGATRDSPVASASREAVAKRLGFGGPEGDGNPLASSSGDRPENDLFAQFRYVATSSRATGRPLEAGKGAVGLRRLPHSIQPPPAREGDRGFGSSALVHGRSEHDRFIDAGHGKQKEVEPLPGTGLGTSLVQDLELPEGQRAPERGGPTGCAQCPSPPRNNAPEELPVDMRLFSELGDVLLKFSKEPLKRLENVDFLEVLDMKGIHIPPPRWWRPGGYGLQKKKGVEDA</sequence>
<proteinExistence type="predicted"/>
<name>A0A1D1Y7A8_9ARAE</name>
<feature type="compositionally biased region" description="Low complexity" evidence="1">
    <location>
        <begin position="37"/>
        <end position="50"/>
    </location>
</feature>
<feature type="compositionally biased region" description="Basic and acidic residues" evidence="1">
    <location>
        <begin position="70"/>
        <end position="84"/>
    </location>
</feature>
<evidence type="ECO:0000256" key="1">
    <source>
        <dbReference type="SAM" id="MobiDB-lite"/>
    </source>
</evidence>
<organism evidence="2">
    <name type="scientific">Anthurium amnicola</name>
    <dbReference type="NCBI Taxonomy" id="1678845"/>
    <lineage>
        <taxon>Eukaryota</taxon>
        <taxon>Viridiplantae</taxon>
        <taxon>Streptophyta</taxon>
        <taxon>Embryophyta</taxon>
        <taxon>Tracheophyta</taxon>
        <taxon>Spermatophyta</taxon>
        <taxon>Magnoliopsida</taxon>
        <taxon>Liliopsida</taxon>
        <taxon>Araceae</taxon>
        <taxon>Pothoideae</taxon>
        <taxon>Potheae</taxon>
        <taxon>Anthurium</taxon>
    </lineage>
</organism>
<protein>
    <submittedName>
        <fullName evidence="2">Uncharacterized protein</fullName>
    </submittedName>
</protein>
<feature type="compositionally biased region" description="Low complexity" evidence="1">
    <location>
        <begin position="1"/>
        <end position="10"/>
    </location>
</feature>
<feature type="region of interest" description="Disordered" evidence="1">
    <location>
        <begin position="1"/>
        <end position="293"/>
    </location>
</feature>
<feature type="compositionally biased region" description="Basic and acidic residues" evidence="1">
    <location>
        <begin position="228"/>
        <end position="247"/>
    </location>
</feature>
<dbReference type="AlphaFoldDB" id="A0A1D1Y7A8"/>
<dbReference type="EMBL" id="GDJX01017480">
    <property type="protein sequence ID" value="JAT50456.1"/>
    <property type="molecule type" value="Transcribed_RNA"/>
</dbReference>
<feature type="compositionally biased region" description="Low complexity" evidence="1">
    <location>
        <begin position="85"/>
        <end position="94"/>
    </location>
</feature>
<feature type="non-terminal residue" evidence="2">
    <location>
        <position position="1"/>
    </location>
</feature>
<accession>A0A1D1Y7A8</accession>